<keyword evidence="1" id="KW-0812">Transmembrane</keyword>
<dbReference type="EMBL" id="JBAMIC010000008">
    <property type="protein sequence ID" value="KAK7104600.1"/>
    <property type="molecule type" value="Genomic_DNA"/>
</dbReference>
<dbReference type="Gene3D" id="3.40.50.1820">
    <property type="entry name" value="alpha/beta hydrolase"/>
    <property type="match status" value="1"/>
</dbReference>
<accession>A0AAN9GF83</accession>
<protein>
    <recommendedName>
        <fullName evidence="2">AB hydrolase-1 domain-containing protein</fullName>
    </recommendedName>
</protein>
<dbReference type="PANTHER" id="PTHR12277:SF194">
    <property type="entry name" value="FI04476P"/>
    <property type="match status" value="1"/>
</dbReference>
<evidence type="ECO:0000259" key="2">
    <source>
        <dbReference type="Pfam" id="PF12697"/>
    </source>
</evidence>
<reference evidence="3 4" key="1">
    <citation type="submission" date="2024-02" db="EMBL/GenBank/DDBJ databases">
        <title>Chromosome-scale genome assembly of the rough periwinkle Littorina saxatilis.</title>
        <authorList>
            <person name="De Jode A."/>
            <person name="Faria R."/>
            <person name="Formenti G."/>
            <person name="Sims Y."/>
            <person name="Smith T.P."/>
            <person name="Tracey A."/>
            <person name="Wood J.M.D."/>
            <person name="Zagrodzka Z.B."/>
            <person name="Johannesson K."/>
            <person name="Butlin R.K."/>
            <person name="Leder E.H."/>
        </authorList>
    </citation>
    <scope>NUCLEOTIDE SEQUENCE [LARGE SCALE GENOMIC DNA]</scope>
    <source>
        <strain evidence="3">Snail1</strain>
        <tissue evidence="3">Muscle</tissue>
    </source>
</reference>
<dbReference type="InterPro" id="IPR029058">
    <property type="entry name" value="AB_hydrolase_fold"/>
</dbReference>
<gene>
    <name evidence="3" type="ORF">V1264_019293</name>
</gene>
<dbReference type="Pfam" id="PF12697">
    <property type="entry name" value="Abhydrolase_6"/>
    <property type="match status" value="1"/>
</dbReference>
<feature type="transmembrane region" description="Helical" evidence="1">
    <location>
        <begin position="12"/>
        <end position="34"/>
    </location>
</feature>
<dbReference type="GO" id="GO:0004622">
    <property type="term" value="F:phosphatidylcholine lysophospholipase activity"/>
    <property type="evidence" value="ECO:0007669"/>
    <property type="project" value="TreeGrafter"/>
</dbReference>
<dbReference type="GO" id="GO:0006660">
    <property type="term" value="P:phosphatidylserine catabolic process"/>
    <property type="evidence" value="ECO:0007669"/>
    <property type="project" value="TreeGrafter"/>
</dbReference>
<comment type="caution">
    <text evidence="3">The sequence shown here is derived from an EMBL/GenBank/DDBJ whole genome shotgun (WGS) entry which is preliminary data.</text>
</comment>
<evidence type="ECO:0000313" key="3">
    <source>
        <dbReference type="EMBL" id="KAK7104600.1"/>
    </source>
</evidence>
<keyword evidence="4" id="KW-1185">Reference proteome</keyword>
<keyword evidence="1" id="KW-0472">Membrane</keyword>
<sequence>MPTLRMKRTRRCKWCLVFTVIVVYGVIPAVVLLFPGIVSHIVLSYSVPLYFGDLKHPSSAGLDAARYVSVATNTGDTLGLWHILPESVLGEQKVQEKPISDAEFDSHMASGDPIFIYVHGSGGTRGQFTRVYTYTALRGENWHVIAFDFRGFGDSSGETTEANMAEDTVTVYNWVKKHSASSPVFLWGHSLGTGVATQAARLLSSKHDAPDGIVLEGAFNNIHDLLEVALITMPYWPFPFLLDIFQDALKSSDIQFSSDEHLRHVRCPTLIIHAEDDRIVPVELARKLFKSVVSEPSVDQPRVTMHVFPAEKGYGHNRLNQAPDLGTVVRQFVEESQKDKRKA</sequence>
<dbReference type="PANTHER" id="PTHR12277">
    <property type="entry name" value="ALPHA/BETA HYDROLASE DOMAIN-CONTAINING PROTEIN"/>
    <property type="match status" value="1"/>
</dbReference>
<dbReference type="AlphaFoldDB" id="A0AAN9GF83"/>
<dbReference type="InterPro" id="IPR000073">
    <property type="entry name" value="AB_hydrolase_1"/>
</dbReference>
<organism evidence="3 4">
    <name type="scientific">Littorina saxatilis</name>
    <dbReference type="NCBI Taxonomy" id="31220"/>
    <lineage>
        <taxon>Eukaryota</taxon>
        <taxon>Metazoa</taxon>
        <taxon>Spiralia</taxon>
        <taxon>Lophotrochozoa</taxon>
        <taxon>Mollusca</taxon>
        <taxon>Gastropoda</taxon>
        <taxon>Caenogastropoda</taxon>
        <taxon>Littorinimorpha</taxon>
        <taxon>Littorinoidea</taxon>
        <taxon>Littorinidae</taxon>
        <taxon>Littorina</taxon>
    </lineage>
</organism>
<dbReference type="GO" id="GO:0047372">
    <property type="term" value="F:monoacylglycerol lipase activity"/>
    <property type="evidence" value="ECO:0007669"/>
    <property type="project" value="TreeGrafter"/>
</dbReference>
<proteinExistence type="predicted"/>
<feature type="domain" description="AB hydrolase-1" evidence="2">
    <location>
        <begin position="116"/>
        <end position="316"/>
    </location>
</feature>
<dbReference type="GO" id="GO:0052651">
    <property type="term" value="P:monoacylglycerol catabolic process"/>
    <property type="evidence" value="ECO:0007669"/>
    <property type="project" value="TreeGrafter"/>
</dbReference>
<dbReference type="Proteomes" id="UP001374579">
    <property type="component" value="Unassembled WGS sequence"/>
</dbReference>
<name>A0AAN9GF83_9CAEN</name>
<dbReference type="GO" id="GO:0005789">
    <property type="term" value="C:endoplasmic reticulum membrane"/>
    <property type="evidence" value="ECO:0007669"/>
    <property type="project" value="TreeGrafter"/>
</dbReference>
<evidence type="ECO:0000256" key="1">
    <source>
        <dbReference type="SAM" id="Phobius"/>
    </source>
</evidence>
<dbReference type="SUPFAM" id="SSF53474">
    <property type="entry name" value="alpha/beta-Hydrolases"/>
    <property type="match status" value="1"/>
</dbReference>
<keyword evidence="1" id="KW-1133">Transmembrane helix</keyword>
<evidence type="ECO:0000313" key="4">
    <source>
        <dbReference type="Proteomes" id="UP001374579"/>
    </source>
</evidence>